<dbReference type="PANTHER" id="PTHR23129:SF0">
    <property type="entry name" value="ACYL-COENZYME A DIPHOSPHATASE FITM2"/>
    <property type="match status" value="1"/>
</dbReference>
<evidence type="ECO:0000256" key="8">
    <source>
        <dbReference type="SAM" id="MobiDB-lite"/>
    </source>
</evidence>
<evidence type="ECO:0000256" key="7">
    <source>
        <dbReference type="ARBA" id="ARBA00023136"/>
    </source>
</evidence>
<keyword evidence="11" id="KW-1185">Reference proteome</keyword>
<comment type="subcellular location">
    <subcellularLocation>
        <location evidence="1">Endoplasmic reticulum membrane</location>
        <topology evidence="1">Multi-pass membrane protein</topology>
    </subcellularLocation>
</comment>
<keyword evidence="2 9" id="KW-0812">Transmembrane</keyword>
<accession>A0A182UT33</accession>
<feature type="transmembrane region" description="Helical" evidence="9">
    <location>
        <begin position="290"/>
        <end position="310"/>
    </location>
</feature>
<dbReference type="InterPro" id="IPR046401">
    <property type="entry name" value="FITM1/2"/>
</dbReference>
<dbReference type="PANTHER" id="PTHR23129">
    <property type="entry name" value="ACYL-COENZYME A DIPHOSPHATASE FITM2"/>
    <property type="match status" value="1"/>
</dbReference>
<sequence length="517" mass="56855">MPARSDTNKQQPPAQQYATPMASKRKPIHTPSAAGAAGGNAARPQMNFRQGLNDTTARAEAKGTRPTATPTSIREVLTMMVLHVCKKIIFFDTSLKVPLYLGSLFIVSLIGDFLPYPKTYLARTDNLFNVYFVKLGWAWTLLFAFPYLAMTSITICCGDNQRLIRNHLPRLGIATVFWFVWTKLFNVIESSYGRCSVRGFDAKTPCLKAGHLWNGFDISGHAFILIYSSLVLMEEARPIIGWESIKDLLRNEEHNRSNNDNSQTSNPLKNLKDEDLKALKYFYNRFTPTIRLFFIGMTMLQLLWDLMLVGTMLYHHRMVEKVLSGIIAVVTWFVTYRAWYPLPTVLPDPVGKGLFNYQSISKPEIGLRRRASLLQPGSSAAAGANAGGSAGSAKEIPKFMGMPLYAARQQMSGGSVGAGASPLEGGSASGQQAAFVSSHLYGSRIGSGGIGNSSSGGAGGGSSETILQPEHVKTMQQRPETDIHHRERVLRPCQPAAVDVDRGEILLDAAQKFVQCR</sequence>
<name>A0A182UT33_ANOME</name>
<keyword evidence="6" id="KW-0443">Lipid metabolism</keyword>
<dbReference type="GO" id="GO:0034389">
    <property type="term" value="P:lipid droplet organization"/>
    <property type="evidence" value="ECO:0007669"/>
    <property type="project" value="InterPro"/>
</dbReference>
<dbReference type="Pfam" id="PF10261">
    <property type="entry name" value="FIT"/>
    <property type="match status" value="2"/>
</dbReference>
<dbReference type="VEuPathDB" id="VectorBase:AMEM003149"/>
<evidence type="ECO:0000256" key="9">
    <source>
        <dbReference type="SAM" id="Phobius"/>
    </source>
</evidence>
<proteinExistence type="inferred from homology"/>
<dbReference type="VEuPathDB" id="VectorBase:AMEM21_013194"/>
<dbReference type="EnsemblMetazoa" id="AMEM003149-RA">
    <property type="protein sequence ID" value="AMEM003149-PA"/>
    <property type="gene ID" value="AMEM003149"/>
</dbReference>
<organism evidence="10 11">
    <name type="scientific">Anopheles merus</name>
    <name type="common">Mosquito</name>
    <dbReference type="NCBI Taxonomy" id="30066"/>
    <lineage>
        <taxon>Eukaryota</taxon>
        <taxon>Metazoa</taxon>
        <taxon>Ecdysozoa</taxon>
        <taxon>Arthropoda</taxon>
        <taxon>Hexapoda</taxon>
        <taxon>Insecta</taxon>
        <taxon>Pterygota</taxon>
        <taxon>Neoptera</taxon>
        <taxon>Endopterygota</taxon>
        <taxon>Diptera</taxon>
        <taxon>Nematocera</taxon>
        <taxon>Culicoidea</taxon>
        <taxon>Culicidae</taxon>
        <taxon>Anophelinae</taxon>
        <taxon>Anopheles</taxon>
    </lineage>
</organism>
<evidence type="ECO:0000256" key="3">
    <source>
        <dbReference type="ARBA" id="ARBA00022801"/>
    </source>
</evidence>
<keyword evidence="5 9" id="KW-1133">Transmembrane helix</keyword>
<dbReference type="GO" id="GO:0010945">
    <property type="term" value="F:coenzyme A diphosphatase activity"/>
    <property type="evidence" value="ECO:0007669"/>
    <property type="project" value="InterPro"/>
</dbReference>
<dbReference type="GO" id="GO:0008654">
    <property type="term" value="P:phospholipid biosynthetic process"/>
    <property type="evidence" value="ECO:0007669"/>
    <property type="project" value="TreeGrafter"/>
</dbReference>
<dbReference type="AlphaFoldDB" id="A0A182UT33"/>
<evidence type="ECO:0000256" key="5">
    <source>
        <dbReference type="ARBA" id="ARBA00022989"/>
    </source>
</evidence>
<dbReference type="InterPro" id="IPR019388">
    <property type="entry name" value="FIT"/>
</dbReference>
<protein>
    <submittedName>
        <fullName evidence="10">Uncharacterized protein</fullName>
    </submittedName>
</protein>
<reference evidence="10" key="1">
    <citation type="submission" date="2020-05" db="UniProtKB">
        <authorList>
            <consortium name="EnsemblMetazoa"/>
        </authorList>
    </citation>
    <scope>IDENTIFICATION</scope>
    <source>
        <strain evidence="10">MAF</strain>
    </source>
</reference>
<keyword evidence="4" id="KW-0256">Endoplasmic reticulum</keyword>
<feature type="transmembrane region" description="Helical" evidence="9">
    <location>
        <begin position="136"/>
        <end position="156"/>
    </location>
</feature>
<dbReference type="GO" id="GO:0019915">
    <property type="term" value="P:lipid storage"/>
    <property type="evidence" value="ECO:0007669"/>
    <property type="project" value="InterPro"/>
</dbReference>
<feature type="region of interest" description="Disordered" evidence="8">
    <location>
        <begin position="1"/>
        <end position="46"/>
    </location>
</feature>
<evidence type="ECO:0000256" key="1">
    <source>
        <dbReference type="ARBA" id="ARBA00004477"/>
    </source>
</evidence>
<dbReference type="GO" id="GO:0005789">
    <property type="term" value="C:endoplasmic reticulum membrane"/>
    <property type="evidence" value="ECO:0007669"/>
    <property type="project" value="UniProtKB-SubCell"/>
</dbReference>
<feature type="compositionally biased region" description="Polar residues" evidence="8">
    <location>
        <begin position="8"/>
        <end position="18"/>
    </location>
</feature>
<feature type="compositionally biased region" description="Low complexity" evidence="8">
    <location>
        <begin position="33"/>
        <end position="42"/>
    </location>
</feature>
<evidence type="ECO:0000256" key="4">
    <source>
        <dbReference type="ARBA" id="ARBA00022824"/>
    </source>
</evidence>
<dbReference type="STRING" id="30066.A0A182UT33"/>
<dbReference type="HAMAP" id="MF_03230">
    <property type="entry name" value="FITM2"/>
    <property type="match status" value="1"/>
</dbReference>
<evidence type="ECO:0000313" key="10">
    <source>
        <dbReference type="EnsemblMetazoa" id="AMEM003149-PA"/>
    </source>
</evidence>
<keyword evidence="3" id="KW-0378">Hydrolase</keyword>
<feature type="transmembrane region" description="Helical" evidence="9">
    <location>
        <begin position="97"/>
        <end position="116"/>
    </location>
</feature>
<evidence type="ECO:0000256" key="6">
    <source>
        <dbReference type="ARBA" id="ARBA00023098"/>
    </source>
</evidence>
<evidence type="ECO:0000256" key="2">
    <source>
        <dbReference type="ARBA" id="ARBA00022692"/>
    </source>
</evidence>
<evidence type="ECO:0000313" key="11">
    <source>
        <dbReference type="Proteomes" id="UP000075903"/>
    </source>
</evidence>
<dbReference type="Proteomes" id="UP000075903">
    <property type="component" value="Unassembled WGS sequence"/>
</dbReference>
<keyword evidence="7 9" id="KW-0472">Membrane</keyword>